<evidence type="ECO:0000313" key="3">
    <source>
        <dbReference type="Proteomes" id="UP000545507"/>
    </source>
</evidence>
<evidence type="ECO:0000313" key="2">
    <source>
        <dbReference type="EMBL" id="NWF46174.1"/>
    </source>
</evidence>
<dbReference type="RefSeq" id="WP_177134550.1">
    <property type="nucleotide sequence ID" value="NZ_JAGPWB010000081.1"/>
</dbReference>
<keyword evidence="3" id="KW-1185">Reference proteome</keyword>
<accession>A0A7Y8GU82</accession>
<dbReference type="Proteomes" id="UP000545507">
    <property type="component" value="Unassembled WGS sequence"/>
</dbReference>
<dbReference type="EMBL" id="VYGV01000011">
    <property type="protein sequence ID" value="NWF46174.1"/>
    <property type="molecule type" value="Genomic_DNA"/>
</dbReference>
<organism evidence="1 3">
    <name type="scientific">Hydrogenophaga aromaticivorans</name>
    <dbReference type="NCBI Taxonomy" id="2610898"/>
    <lineage>
        <taxon>Bacteria</taxon>
        <taxon>Pseudomonadati</taxon>
        <taxon>Pseudomonadota</taxon>
        <taxon>Betaproteobacteria</taxon>
        <taxon>Burkholderiales</taxon>
        <taxon>Comamonadaceae</taxon>
        <taxon>Hydrogenophaga</taxon>
    </lineage>
</organism>
<dbReference type="EMBL" id="VYGV01000006">
    <property type="protein sequence ID" value="NWF44929.1"/>
    <property type="molecule type" value="Genomic_DNA"/>
</dbReference>
<comment type="caution">
    <text evidence="1">The sequence shown here is derived from an EMBL/GenBank/DDBJ whole genome shotgun (WGS) entry which is preliminary data.</text>
</comment>
<dbReference type="AlphaFoldDB" id="A0A7Y8GU82"/>
<evidence type="ECO:0000313" key="1">
    <source>
        <dbReference type="EMBL" id="NWF44929.1"/>
    </source>
</evidence>
<protein>
    <submittedName>
        <fullName evidence="1">Uncharacterized protein</fullName>
    </submittedName>
</protein>
<reference evidence="1 3" key="1">
    <citation type="submission" date="2019-09" db="EMBL/GenBank/DDBJ databases">
        <title>Hydrogenophaga aromatica sp. nov., isolated from a para-xylene-degrading enrichment culture.</title>
        <authorList>
            <person name="Tancsics A."/>
            <person name="Banerjee S."/>
        </authorList>
    </citation>
    <scope>NUCLEOTIDE SEQUENCE [LARGE SCALE GENOMIC DNA]</scope>
    <source>
        <strain evidence="1 3">D2P1</strain>
    </source>
</reference>
<dbReference type="Gene3D" id="1.10.357.10">
    <property type="entry name" value="Tetracycline Repressor, domain 2"/>
    <property type="match status" value="1"/>
</dbReference>
<gene>
    <name evidence="1" type="ORF">F3K02_06645</name>
    <name evidence="2" type="ORF">F3K02_13060</name>
</gene>
<name>A0A7Y8GU82_9BURK</name>
<dbReference type="SUPFAM" id="SSF46689">
    <property type="entry name" value="Homeodomain-like"/>
    <property type="match status" value="1"/>
</dbReference>
<proteinExistence type="predicted"/>
<sequence length="138" mass="15623">MAHTPPHDPTEVAPAQRLRDALAQLTAADGGAAPTAKALCELAGVSRNALYRYHPDILIELHRLQHRRRRTSGPSALALEQLRADNRSLHHQVAMIAALVDHYFCAWQESQTLLERRERELAELRRHVKPKLVSIQHK</sequence>
<dbReference type="InterPro" id="IPR009057">
    <property type="entry name" value="Homeodomain-like_sf"/>
</dbReference>